<evidence type="ECO:0000313" key="3">
    <source>
        <dbReference type="Proteomes" id="UP001184150"/>
    </source>
</evidence>
<dbReference type="CDD" id="cd03788">
    <property type="entry name" value="GT20_TPS"/>
    <property type="match status" value="1"/>
</dbReference>
<dbReference type="Gene3D" id="3.40.50.2000">
    <property type="entry name" value="Glycogen Phosphorylase B"/>
    <property type="match status" value="2"/>
</dbReference>
<dbReference type="EMBL" id="JAVDRD010000003">
    <property type="protein sequence ID" value="MDR6510587.1"/>
    <property type="molecule type" value="Genomic_DNA"/>
</dbReference>
<protein>
    <submittedName>
        <fullName evidence="2">Trehalose 6-phosphate synthase</fullName>
        <ecNumber evidence="2">2.4.1.15</ecNumber>
    </submittedName>
</protein>
<dbReference type="InterPro" id="IPR001830">
    <property type="entry name" value="Glyco_trans_20"/>
</dbReference>
<evidence type="ECO:0000313" key="2">
    <source>
        <dbReference type="EMBL" id="MDR6510587.1"/>
    </source>
</evidence>
<gene>
    <name evidence="2" type="ORF">J2792_001453</name>
</gene>
<dbReference type="Proteomes" id="UP001184150">
    <property type="component" value="Unassembled WGS sequence"/>
</dbReference>
<comment type="similarity">
    <text evidence="1">Belongs to the glycosyltransferase 20 family.</text>
</comment>
<dbReference type="EC" id="2.4.1.15" evidence="2"/>
<dbReference type="GO" id="GO:0003825">
    <property type="term" value="F:alpha,alpha-trehalose-phosphate synthase (UDP-forming) activity"/>
    <property type="evidence" value="ECO:0007669"/>
    <property type="project" value="UniProtKB-EC"/>
</dbReference>
<dbReference type="SUPFAM" id="SSF53756">
    <property type="entry name" value="UDP-Glycosyltransferase/glycogen phosphorylase"/>
    <property type="match status" value="1"/>
</dbReference>
<evidence type="ECO:0000256" key="1">
    <source>
        <dbReference type="ARBA" id="ARBA00008799"/>
    </source>
</evidence>
<name>A0ABU1MKN1_9SPHN</name>
<keyword evidence="3" id="KW-1185">Reference proteome</keyword>
<accession>A0ABU1MKN1</accession>
<organism evidence="2 3">
    <name type="scientific">Novosphingobium capsulatum</name>
    <dbReference type="NCBI Taxonomy" id="13688"/>
    <lineage>
        <taxon>Bacteria</taxon>
        <taxon>Pseudomonadati</taxon>
        <taxon>Pseudomonadota</taxon>
        <taxon>Alphaproteobacteria</taxon>
        <taxon>Sphingomonadales</taxon>
        <taxon>Sphingomonadaceae</taxon>
        <taxon>Novosphingobium</taxon>
    </lineage>
</organism>
<dbReference type="RefSeq" id="WP_309804780.1">
    <property type="nucleotide sequence ID" value="NZ_JAVDRD010000003.1"/>
</dbReference>
<keyword evidence="2" id="KW-0808">Transferase</keyword>
<dbReference type="PANTHER" id="PTHR10788:SF106">
    <property type="entry name" value="BCDNA.GH08860"/>
    <property type="match status" value="1"/>
</dbReference>
<keyword evidence="2" id="KW-0328">Glycosyltransferase</keyword>
<dbReference type="PANTHER" id="PTHR10788">
    <property type="entry name" value="TREHALOSE-6-PHOSPHATE SYNTHASE"/>
    <property type="match status" value="1"/>
</dbReference>
<dbReference type="Pfam" id="PF00982">
    <property type="entry name" value="Glyco_transf_20"/>
    <property type="match status" value="1"/>
</dbReference>
<comment type="caution">
    <text evidence="2">The sequence shown here is derived from an EMBL/GenBank/DDBJ whole genome shotgun (WGS) entry which is preliminary data.</text>
</comment>
<reference evidence="2 3" key="1">
    <citation type="submission" date="2023-07" db="EMBL/GenBank/DDBJ databases">
        <title>Sorghum-associated microbial communities from plants grown in Nebraska, USA.</title>
        <authorList>
            <person name="Schachtman D."/>
        </authorList>
    </citation>
    <scope>NUCLEOTIDE SEQUENCE [LARGE SCALE GENOMIC DNA]</scope>
    <source>
        <strain evidence="2 3">DS1027</strain>
    </source>
</reference>
<sequence length="467" mass="52266">MKRLIVVSNRVQPPSEDEPGNQGGLTVALSTVLRESDGIWFGWSGGETESFTGHINFQKSAGVTTATVDLEPQDIHEYYDGFANRTLWPLFHYRVSLAEFERGFVDGYERVNTRFADTLLPLIAKDDLVWVHDYHLIPLGQRLRERGVANRIGFFLHIPWPPMRLMVSLPNHQELVESLFAYDVVGFHTHDWLESFIDYVRAQMDATIGEDNTVTWNGRTLRAVVCPIGIDAQEFADTANGPVAEAMRQRMEESAGGRAMIVGVDRLDYSKGLQERFIGYERLLSQREDLHEKVFLLQIAPPSRESVQTYQEIRASLDSLSGRINGEFSSVEWVPLRYVNKGYPRDVLAGVYRAAKVGLVTPLRDGMNLVAKEFVAAQDPADPGVLVLSNFAGAAAQMGQAVLVNPYSPEEIADALGQALTMPLAERQERWRALMDTVLEQDVMWWLGQFMAALDPDEAPEPALSAA</sequence>
<proteinExistence type="inferred from homology"/>